<dbReference type="PANTHER" id="PTHR43081">
    <property type="entry name" value="ADENYLATE CYCLASE, TERMINAL-DIFFERENTIATION SPECIFIC-RELATED"/>
    <property type="match status" value="1"/>
</dbReference>
<dbReference type="InterPro" id="IPR050697">
    <property type="entry name" value="Adenylyl/Guanylyl_Cyclase_3/4"/>
</dbReference>
<dbReference type="Gene3D" id="3.30.70.1230">
    <property type="entry name" value="Nucleotide cyclase"/>
    <property type="match status" value="1"/>
</dbReference>
<name>A0A6M0RKU2_9CYAN</name>
<evidence type="ECO:0000313" key="10">
    <source>
        <dbReference type="EMBL" id="NEZ56281.1"/>
    </source>
</evidence>
<dbReference type="PROSITE" id="PS50005">
    <property type="entry name" value="TPR"/>
    <property type="match status" value="1"/>
</dbReference>
<feature type="transmembrane region" description="Helical" evidence="8">
    <location>
        <begin position="121"/>
        <end position="145"/>
    </location>
</feature>
<dbReference type="Pfam" id="PF05231">
    <property type="entry name" value="MASE1"/>
    <property type="match status" value="1"/>
</dbReference>
<feature type="repeat" description="TPR" evidence="7">
    <location>
        <begin position="686"/>
        <end position="719"/>
    </location>
</feature>
<keyword evidence="5 8" id="KW-1133">Transmembrane helix</keyword>
<dbReference type="SUPFAM" id="SSF55073">
    <property type="entry name" value="Nucleotide cyclase"/>
    <property type="match status" value="1"/>
</dbReference>
<keyword evidence="6 8" id="KW-0472">Membrane</keyword>
<evidence type="ECO:0000256" key="5">
    <source>
        <dbReference type="ARBA" id="ARBA00022989"/>
    </source>
</evidence>
<evidence type="ECO:0000256" key="7">
    <source>
        <dbReference type="PROSITE-ProRule" id="PRU00339"/>
    </source>
</evidence>
<gene>
    <name evidence="10" type="ORF">DXZ20_11485</name>
</gene>
<dbReference type="FunFam" id="3.30.70.1230:FF:000016">
    <property type="entry name" value="Adenylate/guanylate cyclase domain-containing protein"/>
    <property type="match status" value="1"/>
</dbReference>
<dbReference type="Gene3D" id="2.10.70.100">
    <property type="match status" value="1"/>
</dbReference>
<dbReference type="InterPro" id="IPR019734">
    <property type="entry name" value="TPR_rpt"/>
</dbReference>
<proteinExistence type="inferred from homology"/>
<sequence>MANEHQWHTSYWVRIGCLAVCFFLAAQLSTNALNIEATASPLWPPAGIALAALLINGQSLWVGVALGAFWASLADQAPWIMSLILCFGSALQAVVGSYCLRRRWEKSLQLYDWQLDDLLTFIGFGVLLTPIINAVYSTIVGYGFGAVTGQELVQNAIVIWLGDGMGILVLTPLLLAIAAGRQRQMTLRIGSRWELGLCLGLLVAVSAMVFGAHTDSAIAKYPLEYLPFPFVVWSALRLGLRGTTLASFLVSVIAVTGAVHRGGPFITKADGNLEEAILLLQTYAAVITLTALVLSVVVTERQQSRAKLARSEASLANAQRIAQLGNWDWSISLNEKALDKTVNAVVTKTEDNTLSPHNNSLIWSNELYNLLGYPIGSVPPSQSLFLERVHPEDQRRVGLAWNVARTHQKPYRLDYRLILPDGTERTVNEHVHIETDRITGTVQDITERKRAEAALRETETVRATMYRYLSQDLAEQLLDNNNTTLGGARQFVSILFADIRSYTALTERLAPEEIVVLLNRYFETMVDVIFAHRGTLDKFIGDAIMAVFGSPLPQEDHAQRAVATALGMQQQLTVFNQQQQLQGLPTLQIGIGINSDDVITGNIGSSKRMEFTAIGDGVNLTSRIESATKFYGCPIIISENTYELCKKTVWVRKLDYVCVRGKRQPVHLYEVLGLRSQPLNSTQQEHIALYEEGRMLYEQREFDLAIETFMTLLRKTPEDQATRIYLERCQQLQKHPPKKSWNGSWQLQEK</sequence>
<dbReference type="SMART" id="SM00044">
    <property type="entry name" value="CYCc"/>
    <property type="match status" value="1"/>
</dbReference>
<evidence type="ECO:0000259" key="9">
    <source>
        <dbReference type="PROSITE" id="PS50125"/>
    </source>
</evidence>
<dbReference type="InterPro" id="IPR001054">
    <property type="entry name" value="A/G_cyclase"/>
</dbReference>
<comment type="subcellular location">
    <subcellularLocation>
        <location evidence="1">Cell membrane</location>
        <topology evidence="1">Multi-pass membrane protein</topology>
    </subcellularLocation>
</comment>
<feature type="transmembrane region" description="Helical" evidence="8">
    <location>
        <begin position="12"/>
        <end position="35"/>
    </location>
</feature>
<feature type="domain" description="Guanylate cyclase" evidence="9">
    <location>
        <begin position="493"/>
        <end position="625"/>
    </location>
</feature>
<dbReference type="GO" id="GO:0006171">
    <property type="term" value="P:cAMP biosynthetic process"/>
    <property type="evidence" value="ECO:0007669"/>
    <property type="project" value="TreeGrafter"/>
</dbReference>
<dbReference type="GO" id="GO:0035556">
    <property type="term" value="P:intracellular signal transduction"/>
    <property type="evidence" value="ECO:0007669"/>
    <property type="project" value="InterPro"/>
</dbReference>
<comment type="caution">
    <text evidence="10">The sequence shown here is derived from an EMBL/GenBank/DDBJ whole genome shotgun (WGS) entry which is preliminary data.</text>
</comment>
<feature type="transmembrane region" description="Helical" evidence="8">
    <location>
        <begin position="79"/>
        <end position="100"/>
    </location>
</feature>
<keyword evidence="4 8" id="KW-0812">Transmembrane</keyword>
<feature type="transmembrane region" description="Helical" evidence="8">
    <location>
        <begin position="47"/>
        <end position="73"/>
    </location>
</feature>
<dbReference type="PANTHER" id="PTHR43081:SF1">
    <property type="entry name" value="ADENYLATE CYCLASE, TERMINAL-DIFFERENTIATION SPECIFIC"/>
    <property type="match status" value="1"/>
</dbReference>
<dbReference type="Gene3D" id="3.30.450.20">
    <property type="entry name" value="PAS domain"/>
    <property type="match status" value="1"/>
</dbReference>
<dbReference type="InterPro" id="IPR013655">
    <property type="entry name" value="PAS_fold_3"/>
</dbReference>
<dbReference type="Pfam" id="PF00211">
    <property type="entry name" value="Guanylate_cyc"/>
    <property type="match status" value="1"/>
</dbReference>
<dbReference type="RefSeq" id="WP_163698277.1">
    <property type="nucleotide sequence ID" value="NZ_QXHD01000004.1"/>
</dbReference>
<evidence type="ECO:0000256" key="4">
    <source>
        <dbReference type="ARBA" id="ARBA00022692"/>
    </source>
</evidence>
<feature type="transmembrane region" description="Helical" evidence="8">
    <location>
        <begin position="230"/>
        <end position="255"/>
    </location>
</feature>
<dbReference type="SUPFAM" id="SSF55785">
    <property type="entry name" value="PYP-like sensor domain (PAS domain)"/>
    <property type="match status" value="1"/>
</dbReference>
<evidence type="ECO:0000313" key="11">
    <source>
        <dbReference type="Proteomes" id="UP000481033"/>
    </source>
</evidence>
<dbReference type="Pfam" id="PF08447">
    <property type="entry name" value="PAS_3"/>
    <property type="match status" value="1"/>
</dbReference>
<feature type="transmembrane region" description="Helical" evidence="8">
    <location>
        <begin position="192"/>
        <end position="210"/>
    </location>
</feature>
<evidence type="ECO:0000256" key="8">
    <source>
        <dbReference type="SAM" id="Phobius"/>
    </source>
</evidence>
<dbReference type="PROSITE" id="PS50125">
    <property type="entry name" value="GUANYLATE_CYCLASE_2"/>
    <property type="match status" value="1"/>
</dbReference>
<dbReference type="AlphaFoldDB" id="A0A6M0RKU2"/>
<protein>
    <submittedName>
        <fullName evidence="10">Family 3 adenylate cyclase</fullName>
    </submittedName>
</protein>
<dbReference type="GO" id="GO:0004016">
    <property type="term" value="F:adenylate cyclase activity"/>
    <property type="evidence" value="ECO:0007669"/>
    <property type="project" value="UniProtKB-ARBA"/>
</dbReference>
<dbReference type="Proteomes" id="UP000481033">
    <property type="component" value="Unassembled WGS sequence"/>
</dbReference>
<evidence type="ECO:0000256" key="3">
    <source>
        <dbReference type="ARBA" id="ARBA00022475"/>
    </source>
</evidence>
<dbReference type="InterPro" id="IPR035965">
    <property type="entry name" value="PAS-like_dom_sf"/>
</dbReference>
<dbReference type="CDD" id="cd07302">
    <property type="entry name" value="CHD"/>
    <property type="match status" value="1"/>
</dbReference>
<keyword evidence="11" id="KW-1185">Reference proteome</keyword>
<feature type="transmembrane region" description="Helical" evidence="8">
    <location>
        <begin position="157"/>
        <end position="180"/>
    </location>
</feature>
<evidence type="ECO:0000256" key="2">
    <source>
        <dbReference type="ARBA" id="ARBA00005381"/>
    </source>
</evidence>
<organism evidence="10 11">
    <name type="scientific">Adonisia turfae CCMR0081</name>
    <dbReference type="NCBI Taxonomy" id="2292702"/>
    <lineage>
        <taxon>Bacteria</taxon>
        <taxon>Bacillati</taxon>
        <taxon>Cyanobacteriota</taxon>
        <taxon>Adonisia</taxon>
        <taxon>Adonisia turfae</taxon>
    </lineage>
</organism>
<dbReference type="InterPro" id="IPR007895">
    <property type="entry name" value="MASE1"/>
</dbReference>
<feature type="transmembrane region" description="Helical" evidence="8">
    <location>
        <begin position="276"/>
        <end position="298"/>
    </location>
</feature>
<evidence type="ECO:0000256" key="6">
    <source>
        <dbReference type="ARBA" id="ARBA00023136"/>
    </source>
</evidence>
<dbReference type="GO" id="GO:0005886">
    <property type="term" value="C:plasma membrane"/>
    <property type="evidence" value="ECO:0007669"/>
    <property type="project" value="UniProtKB-SubCell"/>
</dbReference>
<reference evidence="10 11" key="1">
    <citation type="journal article" date="2020" name="Microb. Ecol.">
        <title>Ecogenomics of the Marine Benthic Filamentous Cyanobacterium Adonisia.</title>
        <authorList>
            <person name="Walter J.M."/>
            <person name="Coutinho F.H."/>
            <person name="Leomil L."/>
            <person name="Hargreaves P.I."/>
            <person name="Campeao M.E."/>
            <person name="Vieira V.V."/>
            <person name="Silva B.S."/>
            <person name="Fistarol G.O."/>
            <person name="Salomon P.S."/>
            <person name="Sawabe T."/>
            <person name="Mino S."/>
            <person name="Hosokawa M."/>
            <person name="Miyashita H."/>
            <person name="Maruyama F."/>
            <person name="van Verk M.C."/>
            <person name="Dutilh B.E."/>
            <person name="Thompson C.C."/>
            <person name="Thompson F.L."/>
        </authorList>
    </citation>
    <scope>NUCLEOTIDE SEQUENCE [LARGE SCALE GENOMIC DNA]</scope>
    <source>
        <strain evidence="10 11">CCMR0081</strain>
    </source>
</reference>
<dbReference type="EMBL" id="QXHD01000004">
    <property type="protein sequence ID" value="NEZ56281.1"/>
    <property type="molecule type" value="Genomic_DNA"/>
</dbReference>
<dbReference type="InterPro" id="IPR029787">
    <property type="entry name" value="Nucleotide_cyclase"/>
</dbReference>
<evidence type="ECO:0000256" key="1">
    <source>
        <dbReference type="ARBA" id="ARBA00004651"/>
    </source>
</evidence>
<keyword evidence="3" id="KW-1003">Cell membrane</keyword>
<comment type="similarity">
    <text evidence="2">Belongs to the adenylyl cyclase class-3 family.</text>
</comment>
<accession>A0A6M0RKU2</accession>
<keyword evidence="7" id="KW-0802">TPR repeat</keyword>